<dbReference type="InterPro" id="IPR023801">
    <property type="entry name" value="His_deacetylse_dom"/>
</dbReference>
<dbReference type="InterPro" id="IPR037138">
    <property type="entry name" value="His_deacetylse_dom_sf"/>
</dbReference>
<dbReference type="PATRIC" id="fig|1299334.3.peg.3769"/>
<gene>
    <name evidence="3" type="ORF">I553_10436</name>
</gene>
<evidence type="ECO:0000256" key="1">
    <source>
        <dbReference type="SAM" id="MobiDB-lite"/>
    </source>
</evidence>
<comment type="caution">
    <text evidence="3">The sequence shown here is derived from an EMBL/GenBank/DDBJ whole genome shotgun (WGS) entry which is preliminary data.</text>
</comment>
<feature type="region of interest" description="Disordered" evidence="1">
    <location>
        <begin position="279"/>
        <end position="303"/>
    </location>
</feature>
<protein>
    <submittedName>
        <fullName evidence="3">Histone deacetylase domain protein</fullName>
    </submittedName>
</protein>
<dbReference type="GO" id="GO:0040029">
    <property type="term" value="P:epigenetic regulation of gene expression"/>
    <property type="evidence" value="ECO:0007669"/>
    <property type="project" value="TreeGrafter"/>
</dbReference>
<dbReference type="EMBL" id="JAOB01000034">
    <property type="protein sequence ID" value="EUA52166.1"/>
    <property type="molecule type" value="Genomic_DNA"/>
</dbReference>
<dbReference type="Gene3D" id="3.40.800.20">
    <property type="entry name" value="Histone deacetylase domain"/>
    <property type="match status" value="2"/>
</dbReference>
<feature type="compositionally biased region" description="Basic residues" evidence="1">
    <location>
        <begin position="144"/>
        <end position="159"/>
    </location>
</feature>
<dbReference type="PANTHER" id="PTHR10625:SF11">
    <property type="entry name" value="HISTONE DEACETYLASE 14, CHLOROPLASTIC"/>
    <property type="match status" value="1"/>
</dbReference>
<evidence type="ECO:0000259" key="2">
    <source>
        <dbReference type="Pfam" id="PF00850"/>
    </source>
</evidence>
<reference evidence="3" key="1">
    <citation type="submission" date="2014-01" db="EMBL/GenBank/DDBJ databases">
        <authorList>
            <person name="Brown-Elliot B."/>
            <person name="Wallace R."/>
            <person name="Lenaerts A."/>
            <person name="Ordway D."/>
            <person name="DeGroote M.A."/>
            <person name="Parker T."/>
            <person name="Sizemore C."/>
            <person name="Tallon L.J."/>
            <person name="Sadzewicz L.K."/>
            <person name="Sengamalay N."/>
            <person name="Fraser C.M."/>
            <person name="Hine E."/>
            <person name="Shefchek K.A."/>
            <person name="Das S.P."/>
            <person name="Tettelin H."/>
        </authorList>
    </citation>
    <scope>NUCLEOTIDE SEQUENCE [LARGE SCALE GENOMIC DNA]</scope>
    <source>
        <strain evidence="3">4042</strain>
    </source>
</reference>
<dbReference type="InterPro" id="IPR023696">
    <property type="entry name" value="Ureohydrolase_dom_sf"/>
</dbReference>
<dbReference type="SUPFAM" id="SSF52768">
    <property type="entry name" value="Arginase/deacetylase"/>
    <property type="match status" value="2"/>
</dbReference>
<proteinExistence type="predicted"/>
<accession>X8C8N9</accession>
<dbReference type="GO" id="GO:0005737">
    <property type="term" value="C:cytoplasm"/>
    <property type="evidence" value="ECO:0007669"/>
    <property type="project" value="TreeGrafter"/>
</dbReference>
<feature type="domain" description="Histone deacetylase" evidence="2">
    <location>
        <begin position="187"/>
        <end position="259"/>
    </location>
</feature>
<feature type="compositionally biased region" description="Polar residues" evidence="1">
    <location>
        <begin position="286"/>
        <end position="303"/>
    </location>
</feature>
<feature type="region of interest" description="Disordered" evidence="1">
    <location>
        <begin position="144"/>
        <end position="168"/>
    </location>
</feature>
<evidence type="ECO:0000313" key="3">
    <source>
        <dbReference type="EMBL" id="EUA52166.1"/>
    </source>
</evidence>
<sequence length="303" mass="32968">MRSRLSTPTRFSPCIRPTTSTCCGGLTTRHGRSIWTRYLRGTGRPDDRAAVGGGVIAATDAVLGGAADNGLAAIRRRTSCDARPRHGFCLLGNVAIAARHAKTDTASNGSWWSITTCTTAMAPKQCSTTIPRCCTSRHTSTRSTRHRRCQRRRHGRARVTRSTSRCPPEAATRTTRWCSTRSSGRRRAFRPELILVSVGFDAYWADPLAAMRLTLNGYSRLAEEVIGMARRWCAGKIVFALEGGYDLDALRYGVANVARLLLDERRSIRRAHGRAATEPDIDASLHGSSNSHAVAGLSTSTPG</sequence>
<dbReference type="AlphaFoldDB" id="X8C8N9"/>
<dbReference type="PANTHER" id="PTHR10625">
    <property type="entry name" value="HISTONE DEACETYLASE HDAC1-RELATED"/>
    <property type="match status" value="1"/>
</dbReference>
<dbReference type="GO" id="GO:0004407">
    <property type="term" value="F:histone deacetylase activity"/>
    <property type="evidence" value="ECO:0007669"/>
    <property type="project" value="TreeGrafter"/>
</dbReference>
<dbReference type="Pfam" id="PF00850">
    <property type="entry name" value="Hist_deacetyl"/>
    <property type="match status" value="1"/>
</dbReference>
<name>X8C8N9_MYCXE</name>
<organism evidence="3">
    <name type="scientific">Mycobacterium xenopi 4042</name>
    <dbReference type="NCBI Taxonomy" id="1299334"/>
    <lineage>
        <taxon>Bacteria</taxon>
        <taxon>Bacillati</taxon>
        <taxon>Actinomycetota</taxon>
        <taxon>Actinomycetes</taxon>
        <taxon>Mycobacteriales</taxon>
        <taxon>Mycobacteriaceae</taxon>
        <taxon>Mycobacterium</taxon>
    </lineage>
</organism>